<dbReference type="AlphaFoldDB" id="A0A1I6V5J4"/>
<feature type="domain" description="DUF7344" evidence="1">
    <location>
        <begin position="12"/>
        <end position="92"/>
    </location>
</feature>
<dbReference type="Gene3D" id="1.10.10.10">
    <property type="entry name" value="Winged helix-like DNA-binding domain superfamily/Winged helix DNA-binding domain"/>
    <property type="match status" value="1"/>
</dbReference>
<evidence type="ECO:0000313" key="3">
    <source>
        <dbReference type="Proteomes" id="UP000199199"/>
    </source>
</evidence>
<dbReference type="Proteomes" id="UP000199199">
    <property type="component" value="Unassembled WGS sequence"/>
</dbReference>
<dbReference type="InterPro" id="IPR036388">
    <property type="entry name" value="WH-like_DNA-bd_sf"/>
</dbReference>
<reference evidence="3" key="1">
    <citation type="submission" date="2016-10" db="EMBL/GenBank/DDBJ databases">
        <authorList>
            <person name="Varghese N."/>
            <person name="Submissions S."/>
        </authorList>
    </citation>
    <scope>NUCLEOTIDE SEQUENCE [LARGE SCALE GENOMIC DNA]</scope>
    <source>
        <strain evidence="3">DSM 22427</strain>
    </source>
</reference>
<organism evidence="2 3">
    <name type="scientific">Halostagnicola kamekurae</name>
    <dbReference type="NCBI Taxonomy" id="619731"/>
    <lineage>
        <taxon>Archaea</taxon>
        <taxon>Methanobacteriati</taxon>
        <taxon>Methanobacteriota</taxon>
        <taxon>Stenosarchaea group</taxon>
        <taxon>Halobacteria</taxon>
        <taxon>Halobacteriales</taxon>
        <taxon>Natrialbaceae</taxon>
        <taxon>Halostagnicola</taxon>
    </lineage>
</organism>
<dbReference type="RefSeq" id="WP_139231271.1">
    <property type="nucleotide sequence ID" value="NZ_FOZS01000011.1"/>
</dbReference>
<accession>A0A1I6V5J4</accession>
<dbReference type="OrthoDB" id="331021at2157"/>
<proteinExistence type="predicted"/>
<dbReference type="EMBL" id="FOZS01000011">
    <property type="protein sequence ID" value="SFT09028.1"/>
    <property type="molecule type" value="Genomic_DNA"/>
</dbReference>
<dbReference type="Pfam" id="PF24035">
    <property type="entry name" value="DUF7344"/>
    <property type="match status" value="1"/>
</dbReference>
<protein>
    <recommendedName>
        <fullName evidence="1">DUF7344 domain-containing protein</fullName>
    </recommendedName>
</protein>
<evidence type="ECO:0000259" key="1">
    <source>
        <dbReference type="Pfam" id="PF24035"/>
    </source>
</evidence>
<dbReference type="InterPro" id="IPR055768">
    <property type="entry name" value="DUF7344"/>
</dbReference>
<gene>
    <name evidence="2" type="ORF">SAMN04488556_0072</name>
</gene>
<name>A0A1I6V5J4_9EURY</name>
<sequence>MSNRPATTSNVYKLLGNRRRLLTVKYLSLFDQENMIDVRQIASAIRSIETDTPPRAIPTDDYKSAYNSLIQQHLPKLDEAGLIEYDDDRKTVMINESLDRYSLLISMGDIMIK</sequence>
<keyword evidence="3" id="KW-1185">Reference proteome</keyword>
<evidence type="ECO:0000313" key="2">
    <source>
        <dbReference type="EMBL" id="SFT09028.1"/>
    </source>
</evidence>